<evidence type="ECO:0000256" key="2">
    <source>
        <dbReference type="PIRSR" id="PIRSR605511-1"/>
    </source>
</evidence>
<gene>
    <name evidence="7" type="ORF">ENY07_13700</name>
</gene>
<feature type="binding site" evidence="3">
    <location>
        <position position="75"/>
    </location>
    <ligand>
        <name>a divalent metal cation</name>
        <dbReference type="ChEBI" id="CHEBI:60240"/>
    </ligand>
</feature>
<evidence type="ECO:0000313" key="7">
    <source>
        <dbReference type="EMBL" id="HGC44255.1"/>
    </source>
</evidence>
<dbReference type="GO" id="GO:0046872">
    <property type="term" value="F:metal ion binding"/>
    <property type="evidence" value="ECO:0007669"/>
    <property type="project" value="UniProtKB-KW"/>
</dbReference>
<evidence type="ECO:0000256" key="5">
    <source>
        <dbReference type="SAM" id="SignalP"/>
    </source>
</evidence>
<comment type="cofactor">
    <cofactor evidence="3">
        <name>Zn(2+)</name>
        <dbReference type="ChEBI" id="CHEBI:29105"/>
    </cofactor>
    <text evidence="3">Binds 1 divalent metal cation per subunit.</text>
</comment>
<protein>
    <submittedName>
        <fullName evidence="7">SMP-30/gluconolactonase/LRE family protein</fullName>
    </submittedName>
</protein>
<dbReference type="InterPro" id="IPR051262">
    <property type="entry name" value="SMP-30/CGR1_Lactonase"/>
</dbReference>
<evidence type="ECO:0000256" key="1">
    <source>
        <dbReference type="ARBA" id="ARBA00022801"/>
    </source>
</evidence>
<feature type="binding site" evidence="3">
    <location>
        <position position="219"/>
    </location>
    <ligand>
        <name>a divalent metal cation</name>
        <dbReference type="ChEBI" id="CHEBI:60240"/>
    </ligand>
</feature>
<dbReference type="PANTHER" id="PTHR47572:SF4">
    <property type="entry name" value="LACTONASE DRP35"/>
    <property type="match status" value="1"/>
</dbReference>
<reference evidence="7" key="1">
    <citation type="journal article" date="2020" name="mSystems">
        <title>Genome- and Community-Level Interaction Insights into Carbon Utilization and Element Cycling Functions of Hydrothermarchaeota in Hydrothermal Sediment.</title>
        <authorList>
            <person name="Zhou Z."/>
            <person name="Liu Y."/>
            <person name="Xu W."/>
            <person name="Pan J."/>
            <person name="Luo Z.H."/>
            <person name="Li M."/>
        </authorList>
    </citation>
    <scope>NUCLEOTIDE SEQUENCE</scope>
    <source>
        <strain evidence="7">SpSt-997</strain>
    </source>
</reference>
<feature type="binding site" evidence="3">
    <location>
        <position position="277"/>
    </location>
    <ligand>
        <name>a divalent metal cation</name>
        <dbReference type="ChEBI" id="CHEBI:60240"/>
    </ligand>
</feature>
<evidence type="ECO:0000256" key="3">
    <source>
        <dbReference type="PIRSR" id="PIRSR605511-2"/>
    </source>
</evidence>
<evidence type="ECO:0000256" key="4">
    <source>
        <dbReference type="SAM" id="MobiDB-lite"/>
    </source>
</evidence>
<keyword evidence="5" id="KW-0732">Signal</keyword>
<dbReference type="EMBL" id="DTQM01000258">
    <property type="protein sequence ID" value="HGC44255.1"/>
    <property type="molecule type" value="Genomic_DNA"/>
</dbReference>
<dbReference type="SUPFAM" id="SSF63829">
    <property type="entry name" value="Calcium-dependent phosphotriesterase"/>
    <property type="match status" value="1"/>
</dbReference>
<keyword evidence="3" id="KW-0862">Zinc</keyword>
<feature type="active site" description="Proton donor/acceptor" evidence="2">
    <location>
        <position position="277"/>
    </location>
</feature>
<dbReference type="InterPro" id="IPR005511">
    <property type="entry name" value="SMP-30"/>
</dbReference>
<dbReference type="InterPro" id="IPR013658">
    <property type="entry name" value="SGL"/>
</dbReference>
<dbReference type="PRINTS" id="PR01790">
    <property type="entry name" value="SMP30FAMILY"/>
</dbReference>
<sequence length="353" mass="38732">MLLRGLAASAVGLAATAAQAQSDPPGTTPPPRNWDDPTTVIYPDPAFEVFDPRFAKYNAGTTSIERIWTGAVWTEGPVWFGDMHSLLFSDIPNNRILRYDTMTSQTTIFRYPSGYANGNTRDRQGRLVSCEQGGRRISRTEYDGSVITIADSYQGKKLNSPNGVIVKSDDTIWFTDPTYGIGGDHEGNRAEPELPRNVYRFDPKTNKLSVVVGDFSMPNGLCFSPDEKKLYISDTGILGGPEPKHTLIRVFDVGEDGKLTHDRIFHDFRDDGTYIADDMRVDEDGNLWCAGGWGPPNMNGVRVFAPDGTPLGAIVLPEVAGNLCFGGHHHNRLFIAASKSIYAIDVGTRGVEL</sequence>
<feature type="signal peptide" evidence="5">
    <location>
        <begin position="1"/>
        <end position="20"/>
    </location>
</feature>
<proteinExistence type="predicted"/>
<keyword evidence="1" id="KW-0378">Hydrolase</keyword>
<feature type="domain" description="SMP-30/Gluconolactonase/LRE-like region" evidence="6">
    <location>
        <begin position="73"/>
        <end position="338"/>
    </location>
</feature>
<dbReference type="InterPro" id="IPR011042">
    <property type="entry name" value="6-blade_b-propeller_TolB-like"/>
</dbReference>
<organism evidence="7">
    <name type="scientific">Acidicaldus sp</name>
    <dbReference type="NCBI Taxonomy" id="1872105"/>
    <lineage>
        <taxon>Bacteria</taxon>
        <taxon>Pseudomonadati</taxon>
        <taxon>Pseudomonadota</taxon>
        <taxon>Alphaproteobacteria</taxon>
        <taxon>Acetobacterales</taxon>
        <taxon>Acetobacteraceae</taxon>
        <taxon>Acidicaldus</taxon>
    </lineage>
</organism>
<feature type="region of interest" description="Disordered" evidence="4">
    <location>
        <begin position="17"/>
        <end position="38"/>
    </location>
</feature>
<dbReference type="PANTHER" id="PTHR47572">
    <property type="entry name" value="LIPOPROTEIN-RELATED"/>
    <property type="match status" value="1"/>
</dbReference>
<keyword evidence="3" id="KW-0479">Metal-binding</keyword>
<name>A0A8J4HCD1_9PROT</name>
<dbReference type="Gene3D" id="2.120.10.30">
    <property type="entry name" value="TolB, C-terminal domain"/>
    <property type="match status" value="1"/>
</dbReference>
<dbReference type="GO" id="GO:0016787">
    <property type="term" value="F:hydrolase activity"/>
    <property type="evidence" value="ECO:0007669"/>
    <property type="project" value="UniProtKB-KW"/>
</dbReference>
<feature type="binding site" evidence="3">
    <location>
        <position position="162"/>
    </location>
    <ligand>
        <name>substrate</name>
    </ligand>
</feature>
<accession>A0A8J4HCD1</accession>
<dbReference type="Pfam" id="PF08450">
    <property type="entry name" value="SGL"/>
    <property type="match status" value="1"/>
</dbReference>
<comment type="caution">
    <text evidence="7">The sequence shown here is derived from an EMBL/GenBank/DDBJ whole genome shotgun (WGS) entry which is preliminary data.</text>
</comment>
<dbReference type="AlphaFoldDB" id="A0A8J4HCD1"/>
<feature type="chain" id="PRO_5035294448" evidence="5">
    <location>
        <begin position="21"/>
        <end position="353"/>
    </location>
</feature>
<evidence type="ECO:0000259" key="6">
    <source>
        <dbReference type="Pfam" id="PF08450"/>
    </source>
</evidence>